<comment type="caution">
    <text evidence="1">The sequence shown here is derived from an EMBL/GenBank/DDBJ whole genome shotgun (WGS) entry which is preliminary data.</text>
</comment>
<evidence type="ECO:0000313" key="2">
    <source>
        <dbReference type="Proteomes" id="UP000886998"/>
    </source>
</evidence>
<proteinExistence type="predicted"/>
<accession>A0A8X6X7T8</accession>
<keyword evidence="2" id="KW-1185">Reference proteome</keyword>
<gene>
    <name evidence="1" type="ORF">TNIN_370131</name>
</gene>
<sequence length="103" mass="11758">MMFNLDDLAGGQNTLWPEFQLVSKSSCTDKLPCAFCCKLYDYPLEFSKCCHDVDRDDLDSFSSKFLMMTSSEFFILIPKSISNDEYLVLHGGMLFNTHCSESI</sequence>
<evidence type="ECO:0000313" key="1">
    <source>
        <dbReference type="EMBL" id="GFY48530.1"/>
    </source>
</evidence>
<protein>
    <submittedName>
        <fullName evidence="1">Uncharacterized protein</fullName>
    </submittedName>
</protein>
<dbReference type="AlphaFoldDB" id="A0A8X6X7T8"/>
<reference evidence="1" key="1">
    <citation type="submission" date="2020-08" db="EMBL/GenBank/DDBJ databases">
        <title>Multicomponent nature underlies the extraordinary mechanical properties of spider dragline silk.</title>
        <authorList>
            <person name="Kono N."/>
            <person name="Nakamura H."/>
            <person name="Mori M."/>
            <person name="Yoshida Y."/>
            <person name="Ohtoshi R."/>
            <person name="Malay A.D."/>
            <person name="Moran D.A.P."/>
            <person name="Tomita M."/>
            <person name="Numata K."/>
            <person name="Arakawa K."/>
        </authorList>
    </citation>
    <scope>NUCLEOTIDE SEQUENCE</scope>
</reference>
<dbReference type="EMBL" id="BMAV01006512">
    <property type="protein sequence ID" value="GFY48530.1"/>
    <property type="molecule type" value="Genomic_DNA"/>
</dbReference>
<dbReference type="Proteomes" id="UP000886998">
    <property type="component" value="Unassembled WGS sequence"/>
</dbReference>
<name>A0A8X6X7T8_9ARAC</name>
<organism evidence="1 2">
    <name type="scientific">Trichonephila inaurata madagascariensis</name>
    <dbReference type="NCBI Taxonomy" id="2747483"/>
    <lineage>
        <taxon>Eukaryota</taxon>
        <taxon>Metazoa</taxon>
        <taxon>Ecdysozoa</taxon>
        <taxon>Arthropoda</taxon>
        <taxon>Chelicerata</taxon>
        <taxon>Arachnida</taxon>
        <taxon>Araneae</taxon>
        <taxon>Araneomorphae</taxon>
        <taxon>Entelegynae</taxon>
        <taxon>Araneoidea</taxon>
        <taxon>Nephilidae</taxon>
        <taxon>Trichonephila</taxon>
        <taxon>Trichonephila inaurata</taxon>
    </lineage>
</organism>